<dbReference type="SUPFAM" id="SSF51430">
    <property type="entry name" value="NAD(P)-linked oxidoreductase"/>
    <property type="match status" value="1"/>
</dbReference>
<proteinExistence type="inferred from homology"/>
<gene>
    <name evidence="5" type="ORF">AM506_02860</name>
</gene>
<evidence type="ECO:0000256" key="3">
    <source>
        <dbReference type="ARBA" id="ARBA00038157"/>
    </source>
</evidence>
<dbReference type="InterPro" id="IPR036812">
    <property type="entry name" value="NAD(P)_OxRdtase_dom_sf"/>
</dbReference>
<dbReference type="EMBL" id="LIXZ01000001">
    <property type="protein sequence ID" value="KPL61583.1"/>
    <property type="molecule type" value="Genomic_DNA"/>
</dbReference>
<dbReference type="GO" id="GO:0016491">
    <property type="term" value="F:oxidoreductase activity"/>
    <property type="evidence" value="ECO:0007669"/>
    <property type="project" value="UniProtKB-KW"/>
</dbReference>
<dbReference type="CDD" id="cd19092">
    <property type="entry name" value="AKR_BsYcsN_EcYdhF-like"/>
    <property type="match status" value="1"/>
</dbReference>
<feature type="domain" description="NADP-dependent oxidoreductase" evidence="4">
    <location>
        <begin position="14"/>
        <end position="290"/>
    </location>
</feature>
<evidence type="ECO:0000313" key="5">
    <source>
        <dbReference type="EMBL" id="KPL61583.1"/>
    </source>
</evidence>
<keyword evidence="2" id="KW-0560">Oxidoreductase</keyword>
<keyword evidence="1" id="KW-0521">NADP</keyword>
<comment type="similarity">
    <text evidence="3">Belongs to the aldo/keto reductase family. Aldo/keto reductase 2 subfamily.</text>
</comment>
<dbReference type="InterPro" id="IPR023210">
    <property type="entry name" value="NADP_OxRdtase_dom"/>
</dbReference>
<dbReference type="Proteomes" id="UP000050398">
    <property type="component" value="Unassembled WGS sequence"/>
</dbReference>
<accession>A0A0P6WJB6</accession>
<evidence type="ECO:0000256" key="2">
    <source>
        <dbReference type="ARBA" id="ARBA00023002"/>
    </source>
</evidence>
<dbReference type="RefSeq" id="WP_060670589.1">
    <property type="nucleotide sequence ID" value="NZ_LIXZ01000001.1"/>
</dbReference>
<dbReference type="AlphaFoldDB" id="A0A0P6WJB6"/>
<evidence type="ECO:0000259" key="4">
    <source>
        <dbReference type="Pfam" id="PF00248"/>
    </source>
</evidence>
<dbReference type="PATRIC" id="fig|218284.4.peg.605"/>
<evidence type="ECO:0000313" key="6">
    <source>
        <dbReference type="Proteomes" id="UP000050398"/>
    </source>
</evidence>
<reference evidence="5 6" key="1">
    <citation type="submission" date="2015-08" db="EMBL/GenBank/DDBJ databases">
        <title>Draft Genome Sequence of Bacillus vietnamensis UCD-SED5.</title>
        <authorList>
            <person name="Lee R.D."/>
            <person name="Jospin G."/>
            <person name="Lang J.M."/>
            <person name="Coil D.A."/>
            <person name="Eisen J.A."/>
        </authorList>
    </citation>
    <scope>NUCLEOTIDE SEQUENCE [LARGE SCALE GENOMIC DNA]</scope>
    <source>
        <strain evidence="5 6">UCD-SED5</strain>
    </source>
</reference>
<protein>
    <submittedName>
        <fullName evidence="5">Oxidoreductase</fullName>
    </submittedName>
</protein>
<dbReference type="Gene3D" id="3.20.20.100">
    <property type="entry name" value="NADP-dependent oxidoreductase domain"/>
    <property type="match status" value="1"/>
</dbReference>
<dbReference type="FunFam" id="3.20.20.100:FF:000008">
    <property type="entry name" value="Aldo/keto reductase family oxidoreductase"/>
    <property type="match status" value="1"/>
</dbReference>
<evidence type="ECO:0000256" key="1">
    <source>
        <dbReference type="ARBA" id="ARBA00022857"/>
    </source>
</evidence>
<dbReference type="PANTHER" id="PTHR43364:SF1">
    <property type="entry name" value="OXIDOREDUCTASE YDHF"/>
    <property type="match status" value="1"/>
</dbReference>
<comment type="caution">
    <text evidence="5">The sequence shown here is derived from an EMBL/GenBank/DDBJ whole genome shotgun (WGS) entry which is preliminary data.</text>
</comment>
<dbReference type="eggNOG" id="COG4989">
    <property type="taxonomic scope" value="Bacteria"/>
</dbReference>
<dbReference type="InterPro" id="IPR050523">
    <property type="entry name" value="AKR_Detox_Biosynth"/>
</dbReference>
<sequence length="300" mass="34343">MQRIQMTEDLSFSRIIHGLWRLSDWNQSKEETLSLIQHNLDKGITTFDHADIYGSYTCETLFGEALALQPSLREKMEIVTKCGIVLPSDNRRENKTHHYNTSKKHILASVENSLQQLKTDYIDLLLIHRPDPFMNGEEVAEAFTQLKEEGKVRHFGVSNFKDHQWSMLQSYLPFPLITNQIELSAYHLENFEDGTLNLCQEKRVAPMAWSPLAGGAVFKGEDRKAVRLQHTLKKVQEETGAKGIDQVLYAWLLNHPANIMPIVGSGKKERIQHAVDSLSISLNHDQWFKILQTSMGHDVP</sequence>
<dbReference type="Pfam" id="PF00248">
    <property type="entry name" value="Aldo_ket_red"/>
    <property type="match status" value="1"/>
</dbReference>
<name>A0A0P6WJB6_9BACI</name>
<organism evidence="5 6">
    <name type="scientific">Rossellomorea vietnamensis</name>
    <dbReference type="NCBI Taxonomy" id="218284"/>
    <lineage>
        <taxon>Bacteria</taxon>
        <taxon>Bacillati</taxon>
        <taxon>Bacillota</taxon>
        <taxon>Bacilli</taxon>
        <taxon>Bacillales</taxon>
        <taxon>Bacillaceae</taxon>
        <taxon>Rossellomorea</taxon>
    </lineage>
</organism>
<dbReference type="OrthoDB" id="9773828at2"/>
<dbReference type="GO" id="GO:0005829">
    <property type="term" value="C:cytosol"/>
    <property type="evidence" value="ECO:0007669"/>
    <property type="project" value="TreeGrafter"/>
</dbReference>
<dbReference type="PANTHER" id="PTHR43364">
    <property type="entry name" value="NADH-SPECIFIC METHYLGLYOXAL REDUCTASE-RELATED"/>
    <property type="match status" value="1"/>
</dbReference>